<organism evidence="2 3">
    <name type="scientific">Rhamnella rubrinervis</name>
    <dbReference type="NCBI Taxonomy" id="2594499"/>
    <lineage>
        <taxon>Eukaryota</taxon>
        <taxon>Viridiplantae</taxon>
        <taxon>Streptophyta</taxon>
        <taxon>Embryophyta</taxon>
        <taxon>Tracheophyta</taxon>
        <taxon>Spermatophyta</taxon>
        <taxon>Magnoliopsida</taxon>
        <taxon>eudicotyledons</taxon>
        <taxon>Gunneridae</taxon>
        <taxon>Pentapetalae</taxon>
        <taxon>rosids</taxon>
        <taxon>fabids</taxon>
        <taxon>Rosales</taxon>
        <taxon>Rhamnaceae</taxon>
        <taxon>rhamnoid group</taxon>
        <taxon>Rhamneae</taxon>
        <taxon>Rhamnella</taxon>
    </lineage>
</organism>
<evidence type="ECO:0000256" key="1">
    <source>
        <dbReference type="SAM" id="MobiDB-lite"/>
    </source>
</evidence>
<proteinExistence type="predicted"/>
<accession>A0A8K0H050</accession>
<protein>
    <submittedName>
        <fullName evidence="2">Uncharacterized protein</fullName>
    </submittedName>
</protein>
<dbReference type="EMBL" id="VOIH02000006">
    <property type="protein sequence ID" value="KAF3443231.1"/>
    <property type="molecule type" value="Genomic_DNA"/>
</dbReference>
<comment type="caution">
    <text evidence="2">The sequence shown here is derived from an EMBL/GenBank/DDBJ whole genome shotgun (WGS) entry which is preliminary data.</text>
</comment>
<reference evidence="2" key="1">
    <citation type="submission" date="2020-03" db="EMBL/GenBank/DDBJ databases">
        <title>A high-quality chromosome-level genome assembly of a woody plant with both climbing and erect habits, Rhamnella rubrinervis.</title>
        <authorList>
            <person name="Lu Z."/>
            <person name="Yang Y."/>
            <person name="Zhu X."/>
            <person name="Sun Y."/>
        </authorList>
    </citation>
    <scope>NUCLEOTIDE SEQUENCE</scope>
    <source>
        <strain evidence="2">BYM</strain>
        <tissue evidence="2">Leaf</tissue>
    </source>
</reference>
<dbReference type="Proteomes" id="UP000796880">
    <property type="component" value="Unassembled WGS sequence"/>
</dbReference>
<name>A0A8K0H050_9ROSA</name>
<keyword evidence="3" id="KW-1185">Reference proteome</keyword>
<dbReference type="AlphaFoldDB" id="A0A8K0H050"/>
<evidence type="ECO:0000313" key="2">
    <source>
        <dbReference type="EMBL" id="KAF3443231.1"/>
    </source>
</evidence>
<evidence type="ECO:0000313" key="3">
    <source>
        <dbReference type="Proteomes" id="UP000796880"/>
    </source>
</evidence>
<gene>
    <name evidence="2" type="ORF">FNV43_RR12913</name>
</gene>
<feature type="region of interest" description="Disordered" evidence="1">
    <location>
        <begin position="28"/>
        <end position="48"/>
    </location>
</feature>
<sequence>MKEKVDIEGPPMTFYEIIDFLLPPRSSYVRGRGPGPKPPSKAQQVVKEQFKEAEERAKAAEKMNEELHKQMEELKARQTMMEIFEKL</sequence>